<dbReference type="EnsemblMetazoa" id="XM_014395192.2">
    <property type="protein sequence ID" value="XP_014250678.1"/>
    <property type="gene ID" value="LOC106667317"/>
</dbReference>
<dbReference type="AlphaFoldDB" id="A0A8I6RSH0"/>
<dbReference type="SUPFAM" id="SSF52540">
    <property type="entry name" value="P-loop containing nucleoside triphosphate hydrolases"/>
    <property type="match status" value="1"/>
</dbReference>
<dbReference type="Pfam" id="PF13086">
    <property type="entry name" value="AAA_11"/>
    <property type="match status" value="2"/>
</dbReference>
<evidence type="ECO:0000313" key="12">
    <source>
        <dbReference type="Proteomes" id="UP000494040"/>
    </source>
</evidence>
<reference evidence="11" key="1">
    <citation type="submission" date="2022-01" db="UniProtKB">
        <authorList>
            <consortium name="EnsemblMetazoa"/>
        </authorList>
    </citation>
    <scope>IDENTIFICATION</scope>
</reference>
<dbReference type="GO" id="GO:0005737">
    <property type="term" value="C:cytoplasm"/>
    <property type="evidence" value="ECO:0007669"/>
    <property type="project" value="UniProtKB-SubCell"/>
</dbReference>
<dbReference type="PANTHER" id="PTHR45418:SF1">
    <property type="entry name" value="CANCER_TESTIS ANTIGEN 55"/>
    <property type="match status" value="1"/>
</dbReference>
<dbReference type="PANTHER" id="PTHR45418">
    <property type="entry name" value="CANCER/TESTIS ANTIGEN 55"/>
    <property type="match status" value="1"/>
</dbReference>
<dbReference type="InterPro" id="IPR041677">
    <property type="entry name" value="DNA2/NAM7_AAA_11"/>
</dbReference>
<comment type="catalytic activity">
    <reaction evidence="9">
        <text>ATP + H2O = ADP + phosphate + H(+)</text>
        <dbReference type="Rhea" id="RHEA:13065"/>
        <dbReference type="ChEBI" id="CHEBI:15377"/>
        <dbReference type="ChEBI" id="CHEBI:15378"/>
        <dbReference type="ChEBI" id="CHEBI:30616"/>
        <dbReference type="ChEBI" id="CHEBI:43474"/>
        <dbReference type="ChEBI" id="CHEBI:456216"/>
        <dbReference type="EC" id="3.6.4.13"/>
    </reaction>
</comment>
<evidence type="ECO:0000256" key="1">
    <source>
        <dbReference type="ARBA" id="ARBA00004496"/>
    </source>
</evidence>
<keyword evidence="6" id="KW-0378">Hydrolase</keyword>
<evidence type="ECO:0000256" key="7">
    <source>
        <dbReference type="ARBA" id="ARBA00022806"/>
    </source>
</evidence>
<dbReference type="Pfam" id="PF13087">
    <property type="entry name" value="AAA_12"/>
    <property type="match status" value="1"/>
</dbReference>
<name>A0A8I6RSH0_CIMLE</name>
<dbReference type="InterPro" id="IPR003593">
    <property type="entry name" value="AAA+_ATPase"/>
</dbReference>
<comment type="subcellular location">
    <subcellularLocation>
        <location evidence="1">Cytoplasm</location>
    </subcellularLocation>
</comment>
<accession>A0A8I6RSH0</accession>
<protein>
    <recommendedName>
        <fullName evidence="3">RNA helicase</fullName>
        <ecNumber evidence="3">3.6.4.13</ecNumber>
    </recommendedName>
</protein>
<dbReference type="GO" id="GO:0005524">
    <property type="term" value="F:ATP binding"/>
    <property type="evidence" value="ECO:0007669"/>
    <property type="project" value="UniProtKB-KW"/>
</dbReference>
<evidence type="ECO:0000313" key="11">
    <source>
        <dbReference type="EnsemblMetazoa" id="XP_014250680.1"/>
    </source>
</evidence>
<evidence type="ECO:0000256" key="3">
    <source>
        <dbReference type="ARBA" id="ARBA00012552"/>
    </source>
</evidence>
<evidence type="ECO:0000256" key="4">
    <source>
        <dbReference type="ARBA" id="ARBA00022490"/>
    </source>
</evidence>
<dbReference type="GO" id="GO:0003724">
    <property type="term" value="F:RNA helicase activity"/>
    <property type="evidence" value="ECO:0007669"/>
    <property type="project" value="UniProtKB-EC"/>
</dbReference>
<evidence type="ECO:0000259" key="10">
    <source>
        <dbReference type="SMART" id="SM00382"/>
    </source>
</evidence>
<keyword evidence="7" id="KW-0347">Helicase</keyword>
<sequence>MLETLTSALAGLFGRPPSPVEEEDDIVRDYYASRKKDQLERTGVITYVACNSAEIDHSYVFPLETDRFRIGDRVVFKVCHSFGNVEIREVRRAGQDDRNVDGKVVSIENGLCRVSGGYEFDMSSVIADFKPMVGDYVSLEGRFAEGCCMVERISPKSSRFVTGLITEYDKTSETGFIAGEIFFTKSDCVGFTPAVRSSVFCTALECSDHPYRAIGITLLYKNSRKKVEISIMPFFKLKLGESKYVDLKVTNCSKDSLEVGHVELFSMDDVRMVSEPENQILPGGVATYTILCLGKKPGNTSATLNWTFNHIKIRRTIRYETIDETSLKNKIRLTLPGRNKFTIPKYVNVKMKVYALPSGLVDVVVREDLAAMQKVMEMHPCLIPELNKDNYVDKMHTLLFLEEAKCVNDVKLLTKDFCLYPKDDTVYLVYEADSPYSNLMPGDSVIVSKPWDAEKRYEGKIWDVLPSQIILKLHDEFMNDYRQGACYTVEFILNRTPMRKRHFAVDAVYKYDLLRRVFPTVLTSDAFEPPCVKIWYNSLLNGEQKRAVESILSQKNKTYPYIICGPPGTGKTVTVVELILQLCQDPLSRLMVVAPTNSAIDLIGVKLLEAGLTKEDLIRLCSYSPFRLGSISSSLIDASYVPSLFEEIPNKEPVPIVTRNNIGVHKVTLGTMQCIGTLSAIGFPGGYFTHVIVDEAGQATEPETLIPLSFLDKENAQFILAGDPNQLGPVVMSRLSRMFGFKDSFLARLSRMKPYSKDIEKHPDTLGYDRRIMTQLVINYRALPKLVKMTSDIFYQGELKPYLNDESIEADLLRKITLENVHLVNKSLVFIDVEGVEEQVKDSWSYFNRAEIAKILLLLNELYEVVTPDQIGIITPYALQSKMISKRLESLNVYSPKVGSVEEFQGAERDVMIFSIVRSSRDISRGLPEFITERNKMNVALSRARVLNIIVGNKQYVSCNQLWQTICKYCE</sequence>
<dbReference type="InterPro" id="IPR049080">
    <property type="entry name" value="MOV-10-like_beta-barrel"/>
</dbReference>
<dbReference type="InterPro" id="IPR047187">
    <property type="entry name" value="SF1_C_Upf1"/>
</dbReference>
<dbReference type="CDD" id="cd18808">
    <property type="entry name" value="SF1_C_Upf1"/>
    <property type="match status" value="1"/>
</dbReference>
<keyword evidence="4" id="KW-0963">Cytoplasm</keyword>
<evidence type="ECO:0000256" key="9">
    <source>
        <dbReference type="ARBA" id="ARBA00047984"/>
    </source>
</evidence>
<dbReference type="OMA" id="EITACEN"/>
<gene>
    <name evidence="11" type="primary">106667317</name>
</gene>
<dbReference type="Proteomes" id="UP000494040">
    <property type="component" value="Unassembled WGS sequence"/>
</dbReference>
<feature type="domain" description="AAA+ ATPase" evidence="10">
    <location>
        <begin position="557"/>
        <end position="745"/>
    </location>
</feature>
<keyword evidence="8" id="KW-0067">ATP-binding</keyword>
<evidence type="ECO:0000256" key="5">
    <source>
        <dbReference type="ARBA" id="ARBA00022741"/>
    </source>
</evidence>
<evidence type="ECO:0000256" key="8">
    <source>
        <dbReference type="ARBA" id="ARBA00022840"/>
    </source>
</evidence>
<proteinExistence type="inferred from homology"/>
<evidence type="ECO:0000256" key="6">
    <source>
        <dbReference type="ARBA" id="ARBA00022801"/>
    </source>
</evidence>
<dbReference type="GO" id="GO:0016787">
    <property type="term" value="F:hydrolase activity"/>
    <property type="evidence" value="ECO:0007669"/>
    <property type="project" value="UniProtKB-KW"/>
</dbReference>
<dbReference type="Pfam" id="PF21634">
    <property type="entry name" value="MOV-10_beta-barrel"/>
    <property type="match status" value="1"/>
</dbReference>
<evidence type="ECO:0000256" key="2">
    <source>
        <dbReference type="ARBA" id="ARBA00005601"/>
    </source>
</evidence>
<dbReference type="EC" id="3.6.4.13" evidence="3"/>
<keyword evidence="5" id="KW-0547">Nucleotide-binding</keyword>
<dbReference type="SMART" id="SM00382">
    <property type="entry name" value="AAA"/>
    <property type="match status" value="1"/>
</dbReference>
<dbReference type="Gene3D" id="3.40.50.300">
    <property type="entry name" value="P-loop containing nucleotide triphosphate hydrolases"/>
    <property type="match status" value="2"/>
</dbReference>
<dbReference type="EnsemblMetazoa" id="XM_014395194.2">
    <property type="protein sequence ID" value="XP_014250680.1"/>
    <property type="gene ID" value="LOC106667317"/>
</dbReference>
<comment type="similarity">
    <text evidence="2">Belongs to the DNA2/NAM7 helicase family. SDE3 subfamily.</text>
</comment>
<dbReference type="InterPro" id="IPR027417">
    <property type="entry name" value="P-loop_NTPase"/>
</dbReference>
<dbReference type="InterPro" id="IPR041679">
    <property type="entry name" value="DNA2/NAM7-like_C"/>
</dbReference>
<keyword evidence="12" id="KW-1185">Reference proteome</keyword>
<dbReference type="OrthoDB" id="6513042at2759"/>
<dbReference type="KEGG" id="clec:106667317"/>
<organism evidence="11 12">
    <name type="scientific">Cimex lectularius</name>
    <name type="common">Bed bug</name>
    <name type="synonym">Acanthia lectularia</name>
    <dbReference type="NCBI Taxonomy" id="79782"/>
    <lineage>
        <taxon>Eukaryota</taxon>
        <taxon>Metazoa</taxon>
        <taxon>Ecdysozoa</taxon>
        <taxon>Arthropoda</taxon>
        <taxon>Hexapoda</taxon>
        <taxon>Insecta</taxon>
        <taxon>Pterygota</taxon>
        <taxon>Neoptera</taxon>
        <taxon>Paraneoptera</taxon>
        <taxon>Hemiptera</taxon>
        <taxon>Heteroptera</taxon>
        <taxon>Panheteroptera</taxon>
        <taxon>Cimicomorpha</taxon>
        <taxon>Cimicidae</taxon>
        <taxon>Cimex</taxon>
    </lineage>
</organism>